<protein>
    <recommendedName>
        <fullName evidence="1">site-specific DNA-methyltransferase (adenine-specific)</fullName>
        <ecNumber evidence="1">2.1.1.72</ecNumber>
    </recommendedName>
</protein>
<dbReference type="AlphaFoldDB" id="A0A5C6RJ04"/>
<comment type="catalytic activity">
    <reaction evidence="5">
        <text>a 2'-deoxyadenosine in DNA + S-adenosyl-L-methionine = an N(6)-methyl-2'-deoxyadenosine in DNA + S-adenosyl-L-homocysteine + H(+)</text>
        <dbReference type="Rhea" id="RHEA:15197"/>
        <dbReference type="Rhea" id="RHEA-COMP:12418"/>
        <dbReference type="Rhea" id="RHEA-COMP:12419"/>
        <dbReference type="ChEBI" id="CHEBI:15378"/>
        <dbReference type="ChEBI" id="CHEBI:57856"/>
        <dbReference type="ChEBI" id="CHEBI:59789"/>
        <dbReference type="ChEBI" id="CHEBI:90615"/>
        <dbReference type="ChEBI" id="CHEBI:90616"/>
        <dbReference type="EC" id="2.1.1.72"/>
    </reaction>
</comment>
<dbReference type="PANTHER" id="PTHR33841">
    <property type="entry name" value="DNA METHYLTRANSFERASE YEEA-RELATED"/>
    <property type="match status" value="1"/>
</dbReference>
<sequence>MNKSIINDLLTSHEINLIEKHLIYAFIDNNNLETSKSPIISNILADFSVDPKIYLLVSTLEIKDLKLLENYLELLIPKNDRKVNGAFFTPTYVVDFIIKEVAPKNNDKCLDPSCGCGAFLIGLVEYYQKTFNKSVKKIIKENIYGSDILDYNVKRSKIILSLFGLLNNEIIEESDFNIYNQDSLKANWNNKFEIVVGNPPYVKFQDLSDDNRLYLINNWKSIDNGTFNLYFAFFELGHKLLTTNGKLGYITPNNYFTSLAGLSLRQYFLHNKCVTRIVDFRHKKVFDAQTYTAITFLDNKKNESILFDKIKDEQTCSNFLISANGSPNYLKNLNVNKWRLLKTQEQENIRIIETIGTPIKQLFNIAVGIATLKDEVFFIDSANEKNGYLTKTTENGTFKIEKEITRPVYKISQFKTQKDIENNTLRIITPYHTNNKSAVPILEDEFISKYPKCYEYLLSEKEKLESRGKGKEVFTPFYSWGRTQGITRFGKKILNPTFSKHPRFLFVPEEDAYYTNGYGIYFDRDNSNTVSLFEDATHPMSKEENILVVQKILNSILMDYYVSNTSVSIQGGFPCYQKNFIEKFTIPIFTQEEINTLKSLNDKLEIDEFLIEKYQVKIQLPNLVS</sequence>
<evidence type="ECO:0000313" key="8">
    <source>
        <dbReference type="Proteomes" id="UP000321580"/>
    </source>
</evidence>
<name>A0A5C6RJ04_9BACT</name>
<dbReference type="GO" id="GO:0003676">
    <property type="term" value="F:nucleic acid binding"/>
    <property type="evidence" value="ECO:0007669"/>
    <property type="project" value="InterPro"/>
</dbReference>
<feature type="domain" description="Type II methyltransferase M.TaqI-like" evidence="6">
    <location>
        <begin position="141"/>
        <end position="286"/>
    </location>
</feature>
<dbReference type="GO" id="GO:0032259">
    <property type="term" value="P:methylation"/>
    <property type="evidence" value="ECO:0007669"/>
    <property type="project" value="UniProtKB-KW"/>
</dbReference>
<comment type="caution">
    <text evidence="7">The sequence shown here is derived from an EMBL/GenBank/DDBJ whole genome shotgun (WGS) entry which is preliminary data.</text>
</comment>
<keyword evidence="4" id="KW-0949">S-adenosyl-L-methionine</keyword>
<dbReference type="EC" id="2.1.1.72" evidence="1"/>
<dbReference type="InterPro" id="IPR002052">
    <property type="entry name" value="DNA_methylase_N6_adenine_CS"/>
</dbReference>
<proteinExistence type="predicted"/>
<dbReference type="EMBL" id="VOOR01000032">
    <property type="protein sequence ID" value="TXB62281.1"/>
    <property type="molecule type" value="Genomic_DNA"/>
</dbReference>
<keyword evidence="3" id="KW-0808">Transferase</keyword>
<dbReference type="InterPro" id="IPR011639">
    <property type="entry name" value="MethylTrfase_TaqI-like_dom"/>
</dbReference>
<dbReference type="PANTHER" id="PTHR33841:SF1">
    <property type="entry name" value="DNA METHYLTRANSFERASE A"/>
    <property type="match status" value="1"/>
</dbReference>
<dbReference type="Proteomes" id="UP000321580">
    <property type="component" value="Unassembled WGS sequence"/>
</dbReference>
<evidence type="ECO:0000256" key="3">
    <source>
        <dbReference type="ARBA" id="ARBA00022679"/>
    </source>
</evidence>
<evidence type="ECO:0000256" key="4">
    <source>
        <dbReference type="ARBA" id="ARBA00022691"/>
    </source>
</evidence>
<evidence type="ECO:0000259" key="6">
    <source>
        <dbReference type="Pfam" id="PF07669"/>
    </source>
</evidence>
<evidence type="ECO:0000256" key="5">
    <source>
        <dbReference type="ARBA" id="ARBA00047942"/>
    </source>
</evidence>
<accession>A0A5C6RJ04</accession>
<dbReference type="SUPFAM" id="SSF53335">
    <property type="entry name" value="S-adenosyl-L-methionine-dependent methyltransferases"/>
    <property type="match status" value="1"/>
</dbReference>
<keyword evidence="2 7" id="KW-0489">Methyltransferase</keyword>
<dbReference type="InterPro" id="IPR029063">
    <property type="entry name" value="SAM-dependent_MTases_sf"/>
</dbReference>
<dbReference type="Gene3D" id="3.40.50.150">
    <property type="entry name" value="Vaccinia Virus protein VP39"/>
    <property type="match status" value="1"/>
</dbReference>
<dbReference type="GO" id="GO:0009007">
    <property type="term" value="F:site-specific DNA-methyltransferase (adenine-specific) activity"/>
    <property type="evidence" value="ECO:0007669"/>
    <property type="project" value="UniProtKB-EC"/>
</dbReference>
<dbReference type="GO" id="GO:0006304">
    <property type="term" value="P:DNA modification"/>
    <property type="evidence" value="ECO:0007669"/>
    <property type="project" value="InterPro"/>
</dbReference>
<dbReference type="PRINTS" id="PR00507">
    <property type="entry name" value="N12N6MTFRASE"/>
</dbReference>
<dbReference type="InterPro" id="IPR050953">
    <property type="entry name" value="N4_N6_ade-DNA_methylase"/>
</dbReference>
<evidence type="ECO:0000256" key="2">
    <source>
        <dbReference type="ARBA" id="ARBA00022603"/>
    </source>
</evidence>
<dbReference type="CDD" id="cd02440">
    <property type="entry name" value="AdoMet_MTases"/>
    <property type="match status" value="1"/>
</dbReference>
<dbReference type="PROSITE" id="PS00092">
    <property type="entry name" value="N6_MTASE"/>
    <property type="match status" value="1"/>
</dbReference>
<organism evidence="7 8">
    <name type="scientific">Phaeodactylibacter luteus</name>
    <dbReference type="NCBI Taxonomy" id="1564516"/>
    <lineage>
        <taxon>Bacteria</taxon>
        <taxon>Pseudomonadati</taxon>
        <taxon>Bacteroidota</taxon>
        <taxon>Saprospiria</taxon>
        <taxon>Saprospirales</taxon>
        <taxon>Haliscomenobacteraceae</taxon>
        <taxon>Phaeodactylibacter</taxon>
    </lineage>
</organism>
<dbReference type="RefSeq" id="WP_147168346.1">
    <property type="nucleotide sequence ID" value="NZ_VOOR01000032.1"/>
</dbReference>
<evidence type="ECO:0000313" key="7">
    <source>
        <dbReference type="EMBL" id="TXB62281.1"/>
    </source>
</evidence>
<evidence type="ECO:0000256" key="1">
    <source>
        <dbReference type="ARBA" id="ARBA00011900"/>
    </source>
</evidence>
<dbReference type="OrthoDB" id="9814572at2"/>
<dbReference type="Pfam" id="PF07669">
    <property type="entry name" value="Eco57I"/>
    <property type="match status" value="1"/>
</dbReference>
<reference evidence="7 8" key="1">
    <citation type="submission" date="2019-08" db="EMBL/GenBank/DDBJ databases">
        <title>Genome of Phaeodactylibacter luteus.</title>
        <authorList>
            <person name="Bowman J.P."/>
        </authorList>
    </citation>
    <scope>NUCLEOTIDE SEQUENCE [LARGE SCALE GENOMIC DNA]</scope>
    <source>
        <strain evidence="7 8">KCTC 42180</strain>
    </source>
</reference>
<gene>
    <name evidence="7" type="ORF">FRY97_14625</name>
</gene>
<keyword evidence="8" id="KW-1185">Reference proteome</keyword>